<reference evidence="3" key="1">
    <citation type="journal article" date="2014" name="Genome Announc.">
        <title>Genome sequence and annotation of Acremonium chrysogenum, producer of the beta-lactam antibiotic cephalosporin C.</title>
        <authorList>
            <person name="Terfehr D."/>
            <person name="Dahlmann T.A."/>
            <person name="Specht T."/>
            <person name="Zadra I."/>
            <person name="Kuernsteiner H."/>
            <person name="Kueck U."/>
        </authorList>
    </citation>
    <scope>NUCLEOTIDE SEQUENCE [LARGE SCALE GENOMIC DNA]</scope>
    <source>
        <strain evidence="3">ATCC 11550 / CBS 779.69 / DSM 880 / IAM 14645 / JCM 23072 / IMI 49137</strain>
    </source>
</reference>
<dbReference type="Proteomes" id="UP000029964">
    <property type="component" value="Unassembled WGS sequence"/>
</dbReference>
<organism evidence="2 3">
    <name type="scientific">Hapsidospora chrysogenum (strain ATCC 11550 / CBS 779.69 / DSM 880 / IAM 14645 / JCM 23072 / IMI 49137)</name>
    <name type="common">Acremonium chrysogenum</name>
    <dbReference type="NCBI Taxonomy" id="857340"/>
    <lineage>
        <taxon>Eukaryota</taxon>
        <taxon>Fungi</taxon>
        <taxon>Dikarya</taxon>
        <taxon>Ascomycota</taxon>
        <taxon>Pezizomycotina</taxon>
        <taxon>Sordariomycetes</taxon>
        <taxon>Hypocreomycetidae</taxon>
        <taxon>Hypocreales</taxon>
        <taxon>Bionectriaceae</taxon>
        <taxon>Hapsidospora</taxon>
    </lineage>
</organism>
<proteinExistence type="predicted"/>
<dbReference type="EMBL" id="JPKY01000104">
    <property type="protein sequence ID" value="KFH42114.1"/>
    <property type="molecule type" value="Genomic_DNA"/>
</dbReference>
<sequence length="331" mass="36153">MDPTDSHDPKSRRERGVLAQRAYRRRHATKFKQLQEENGRLREVIRDIIATSSGHYVSPEFQDALFRAKEAAAEGPGDEQPGSSLEDSPGRRRRAGGAATKPQATELPEGRTGEASGGSAPEGTSQERQDPCEPASGGGPGMYLGDSMFSLEGRLFWDYATYVFLQLQRSTVLPEVHETSHTTDPAKAEATFEQDFIIAMGTARLAHHRSTQPDADPRDASSGVGQHHQRVPSPRHLGLARRSDFWSTVEQAVEYLRHNLPAGEFDTVTAALAGRLGADAEKNVGRRISPFARNAACFDDGRPRWSKMFLSLAVGSWVSGSGSLDGHTVDF</sequence>
<keyword evidence="3" id="KW-1185">Reference proteome</keyword>
<evidence type="ECO:0000313" key="2">
    <source>
        <dbReference type="EMBL" id="KFH42114.1"/>
    </source>
</evidence>
<evidence type="ECO:0000313" key="3">
    <source>
        <dbReference type="Proteomes" id="UP000029964"/>
    </source>
</evidence>
<name>A0A086SYD2_HAPC1</name>
<evidence type="ECO:0000256" key="1">
    <source>
        <dbReference type="SAM" id="MobiDB-lite"/>
    </source>
</evidence>
<dbReference type="STRING" id="857340.A0A086SYD2"/>
<protein>
    <recommendedName>
        <fullName evidence="4">BZIP domain-containing protein</fullName>
    </recommendedName>
</protein>
<dbReference type="OrthoDB" id="4737775at2759"/>
<feature type="compositionally biased region" description="Basic and acidic residues" evidence="1">
    <location>
        <begin position="1"/>
        <end position="16"/>
    </location>
</feature>
<comment type="caution">
    <text evidence="2">The sequence shown here is derived from an EMBL/GenBank/DDBJ whole genome shotgun (WGS) entry which is preliminary data.</text>
</comment>
<gene>
    <name evidence="2" type="ORF">ACRE_071610</name>
</gene>
<dbReference type="HOGENOM" id="CLU_043982_0_0_1"/>
<feature type="region of interest" description="Disordered" evidence="1">
    <location>
        <begin position="206"/>
        <end position="235"/>
    </location>
</feature>
<dbReference type="AlphaFoldDB" id="A0A086SYD2"/>
<feature type="region of interest" description="Disordered" evidence="1">
    <location>
        <begin position="1"/>
        <end position="31"/>
    </location>
</feature>
<evidence type="ECO:0008006" key="4">
    <source>
        <dbReference type="Google" id="ProtNLM"/>
    </source>
</evidence>
<accession>A0A086SYD2</accession>
<feature type="region of interest" description="Disordered" evidence="1">
    <location>
        <begin position="71"/>
        <end position="139"/>
    </location>
</feature>